<feature type="domain" description="Metallo-beta-lactamase" evidence="1">
    <location>
        <begin position="77"/>
        <end position="238"/>
    </location>
</feature>
<reference evidence="2 3" key="1">
    <citation type="journal article" date="2018" name="J. Microbiol.">
        <title>Baekduia soli gen. nov., sp. nov., a novel bacterium isolated from the soil of Baekdu Mountain and proposal of a novel family name, Baekduiaceae fam. nov.</title>
        <authorList>
            <person name="An D.S."/>
            <person name="Siddiqi M.Z."/>
            <person name="Kim K.H."/>
            <person name="Yu H.S."/>
            <person name="Im W.T."/>
        </authorList>
    </citation>
    <scope>NUCLEOTIDE SEQUENCE [LARGE SCALE GENOMIC DNA]</scope>
    <source>
        <strain evidence="2 3">BR7-21</strain>
    </source>
</reference>
<dbReference type="InterPro" id="IPR036866">
    <property type="entry name" value="RibonucZ/Hydroxyglut_hydro"/>
</dbReference>
<dbReference type="GO" id="GO:0016787">
    <property type="term" value="F:hydrolase activity"/>
    <property type="evidence" value="ECO:0007669"/>
    <property type="project" value="UniProtKB-KW"/>
</dbReference>
<dbReference type="Gene3D" id="3.60.15.10">
    <property type="entry name" value="Ribonuclease Z/Hydroxyacylglutathione hydrolase-like"/>
    <property type="match status" value="1"/>
</dbReference>
<organism evidence="2 3">
    <name type="scientific">Baekduia soli</name>
    <dbReference type="NCBI Taxonomy" id="496014"/>
    <lineage>
        <taxon>Bacteria</taxon>
        <taxon>Bacillati</taxon>
        <taxon>Actinomycetota</taxon>
        <taxon>Thermoleophilia</taxon>
        <taxon>Solirubrobacterales</taxon>
        <taxon>Baekduiaceae</taxon>
        <taxon>Baekduia</taxon>
    </lineage>
</organism>
<sequence>MPVHVCICCGAQFPDTPSPPDGCPICQDERQYVRQGGQAWSTAEEVAATHHTRVEEVEPGLLGVGVEPAFGIGQRALCTGGLLWDCIAVLDDAATRRLIDAGGVDTIAISHPHYYTGMADLAERLDARILLHEADRQWITRPTDRIELWSGDHHVLGPDLELVRLGGHFDGGTICLWRGGAEGRGALLTGDIVQVVADHDRVSFMYSFPCFIPLPAREILRIRDVLAGLVFDRVHGAWWGASVQDDAKAKVLRSADRYLAALR</sequence>
<dbReference type="EMBL" id="CP042430">
    <property type="protein sequence ID" value="QEC50305.1"/>
    <property type="molecule type" value="Genomic_DNA"/>
</dbReference>
<gene>
    <name evidence="2" type="ORF">FSW04_23785</name>
</gene>
<dbReference type="PANTHER" id="PTHR36839:SF1">
    <property type="entry name" value="METALLO-BETA-LACTAMASE FAMILY PROTEIN (AFU_ORTHOLOGUE AFUA_5G12770)"/>
    <property type="match status" value="1"/>
</dbReference>
<protein>
    <submittedName>
        <fullName evidence="2">MBL fold metallo-hydrolase</fullName>
    </submittedName>
</protein>
<evidence type="ECO:0000313" key="3">
    <source>
        <dbReference type="Proteomes" id="UP000321805"/>
    </source>
</evidence>
<dbReference type="Proteomes" id="UP000321805">
    <property type="component" value="Chromosome"/>
</dbReference>
<dbReference type="SUPFAM" id="SSF56281">
    <property type="entry name" value="Metallo-hydrolase/oxidoreductase"/>
    <property type="match status" value="1"/>
</dbReference>
<dbReference type="PANTHER" id="PTHR36839">
    <property type="entry name" value="METALLO-BETA-LACTAMASE FAMILY PROTEIN (AFU_ORTHOLOGUE AFUA_5G12770)"/>
    <property type="match status" value="1"/>
</dbReference>
<dbReference type="AlphaFoldDB" id="A0A5B8UB80"/>
<name>A0A5B8UB80_9ACTN</name>
<keyword evidence="3" id="KW-1185">Reference proteome</keyword>
<proteinExistence type="predicted"/>
<accession>A0A5B8UB80</accession>
<dbReference type="InterPro" id="IPR001279">
    <property type="entry name" value="Metallo-B-lactamas"/>
</dbReference>
<evidence type="ECO:0000313" key="2">
    <source>
        <dbReference type="EMBL" id="QEC50305.1"/>
    </source>
</evidence>
<evidence type="ECO:0000259" key="1">
    <source>
        <dbReference type="SMART" id="SM00849"/>
    </source>
</evidence>
<dbReference type="KEGG" id="bsol:FSW04_23785"/>
<dbReference type="SMART" id="SM00849">
    <property type="entry name" value="Lactamase_B"/>
    <property type="match status" value="1"/>
</dbReference>
<dbReference type="OrthoDB" id="2373347at2"/>
<keyword evidence="2" id="KW-0378">Hydrolase</keyword>